<sequence>MANVPLSIVKCQTQEQLEELIVTNKKVVVLYYSHAMPGGKAAEDKMHECARELEESGIRIPFVLVNYADFTEDGSKVLPPTKFQIITYFDGNQHASTSDSDELQRIVDFDGLL</sequence>
<dbReference type="AlphaFoldDB" id="A0A9P6MAL0"/>
<comment type="caution">
    <text evidence="1">The sequence shown here is derived from an EMBL/GenBank/DDBJ whole genome shotgun (WGS) entry which is preliminary data.</text>
</comment>
<reference evidence="1" key="1">
    <citation type="journal article" date="2020" name="Fungal Divers.">
        <title>Resolving the Mortierellaceae phylogeny through synthesis of multi-gene phylogenetics and phylogenomics.</title>
        <authorList>
            <person name="Vandepol N."/>
            <person name="Liber J."/>
            <person name="Desiro A."/>
            <person name="Na H."/>
            <person name="Kennedy M."/>
            <person name="Barry K."/>
            <person name="Grigoriev I.V."/>
            <person name="Miller A.N."/>
            <person name="O'Donnell K."/>
            <person name="Stajich J.E."/>
            <person name="Bonito G."/>
        </authorList>
    </citation>
    <scope>NUCLEOTIDE SEQUENCE</scope>
    <source>
        <strain evidence="1">MES-2147</strain>
    </source>
</reference>
<gene>
    <name evidence="1" type="ORF">BGZ65_011590</name>
</gene>
<dbReference type="EMBL" id="JAAAHW010003320">
    <property type="protein sequence ID" value="KAF9985140.1"/>
    <property type="molecule type" value="Genomic_DNA"/>
</dbReference>
<evidence type="ECO:0000313" key="2">
    <source>
        <dbReference type="Proteomes" id="UP000749646"/>
    </source>
</evidence>
<accession>A0A9P6MAL0</accession>
<keyword evidence="2" id="KW-1185">Reference proteome</keyword>
<evidence type="ECO:0008006" key="3">
    <source>
        <dbReference type="Google" id="ProtNLM"/>
    </source>
</evidence>
<proteinExistence type="predicted"/>
<organism evidence="1 2">
    <name type="scientific">Modicella reniformis</name>
    <dbReference type="NCBI Taxonomy" id="1440133"/>
    <lineage>
        <taxon>Eukaryota</taxon>
        <taxon>Fungi</taxon>
        <taxon>Fungi incertae sedis</taxon>
        <taxon>Mucoromycota</taxon>
        <taxon>Mortierellomycotina</taxon>
        <taxon>Mortierellomycetes</taxon>
        <taxon>Mortierellales</taxon>
        <taxon>Mortierellaceae</taxon>
        <taxon>Modicella</taxon>
    </lineage>
</organism>
<evidence type="ECO:0000313" key="1">
    <source>
        <dbReference type="EMBL" id="KAF9985140.1"/>
    </source>
</evidence>
<protein>
    <recommendedName>
        <fullName evidence="3">Thioredoxin domain-containing protein</fullName>
    </recommendedName>
</protein>
<dbReference type="Proteomes" id="UP000749646">
    <property type="component" value="Unassembled WGS sequence"/>
</dbReference>
<name>A0A9P6MAL0_9FUNG</name>